<proteinExistence type="predicted"/>
<evidence type="ECO:0000313" key="2">
    <source>
        <dbReference type="EMBL" id="KAJ2865600.1"/>
    </source>
</evidence>
<keyword evidence="1" id="KW-1133">Transmembrane helix</keyword>
<evidence type="ECO:0000256" key="1">
    <source>
        <dbReference type="SAM" id="Phobius"/>
    </source>
</evidence>
<keyword evidence="1" id="KW-0472">Membrane</keyword>
<feature type="transmembrane region" description="Helical" evidence="1">
    <location>
        <begin position="428"/>
        <end position="455"/>
    </location>
</feature>
<name>A0A9W8ILQ8_9FUNG</name>
<dbReference type="GO" id="GO:0032934">
    <property type="term" value="F:sterol binding"/>
    <property type="evidence" value="ECO:0007669"/>
    <property type="project" value="TreeGrafter"/>
</dbReference>
<evidence type="ECO:0000313" key="3">
    <source>
        <dbReference type="Proteomes" id="UP001140074"/>
    </source>
</evidence>
<sequence length="459" mass="50765">MAREAVVTLAPATVPCSPTLHKRQDLSWFRNRPKSPTCGAIAAQTKYLAQNLPPACQPPGTRVGLTSGRGQLAEPPTTPRLARRATEGVSRIFSSLKRKDRQGCLSNGSCLDQLTTQLPLSSADAHLRRRAYSYSDHDTICQTLMAGSENPWPRISGEEKRAVSVSKAAARLLTIFPDMAGEVLGDFACTLDHAGMRWYGRIFVGRSCLCFTGTGITLSGSMSTGRRSPPPVYRWSSEEPASFRSLSSASNTLIKSPRQWPVSSTSLVAANRPELSKTCKPWRKTALKIAFHDITRVSKELTMGLWPNAMTLATGHRQYIFTNFLRRDRAHQCLSEAWQLHCQQRRMAEKYSVVERLPIVAARKSLSKHTLPLGNVPPLLPATYSACESEATICEHTSFVTRQCSTNSNRNTWLNDMPIAKHDDDVNIFALILLTFGCNHALFLVLFAMCCLMSLTAHS</sequence>
<dbReference type="EMBL" id="JANBUY010000056">
    <property type="protein sequence ID" value="KAJ2865600.1"/>
    <property type="molecule type" value="Genomic_DNA"/>
</dbReference>
<dbReference type="InterPro" id="IPR011993">
    <property type="entry name" value="PH-like_dom_sf"/>
</dbReference>
<dbReference type="InterPro" id="IPR051482">
    <property type="entry name" value="Cholesterol_transport"/>
</dbReference>
<dbReference type="GO" id="GO:0140268">
    <property type="term" value="C:endoplasmic reticulum-plasma membrane contact site"/>
    <property type="evidence" value="ECO:0007669"/>
    <property type="project" value="TreeGrafter"/>
</dbReference>
<accession>A0A9W8ILQ8</accession>
<dbReference type="Gene3D" id="2.30.29.30">
    <property type="entry name" value="Pleckstrin-homology domain (PH domain)/Phosphotyrosine-binding domain (PTB)"/>
    <property type="match status" value="1"/>
</dbReference>
<dbReference type="GO" id="GO:0032366">
    <property type="term" value="P:intracellular sterol transport"/>
    <property type="evidence" value="ECO:0007669"/>
    <property type="project" value="TreeGrafter"/>
</dbReference>
<comment type="caution">
    <text evidence="2">The sequence shown here is derived from an EMBL/GenBank/DDBJ whole genome shotgun (WGS) entry which is preliminary data.</text>
</comment>
<dbReference type="AlphaFoldDB" id="A0A9W8ILQ8"/>
<dbReference type="Proteomes" id="UP001140074">
    <property type="component" value="Unassembled WGS sequence"/>
</dbReference>
<gene>
    <name evidence="2" type="ORF">GGH94_002117</name>
</gene>
<protein>
    <submittedName>
        <fullName evidence="2">Uncharacterized protein</fullName>
    </submittedName>
</protein>
<dbReference type="GO" id="GO:0005886">
    <property type="term" value="C:plasma membrane"/>
    <property type="evidence" value="ECO:0007669"/>
    <property type="project" value="TreeGrafter"/>
</dbReference>
<keyword evidence="3" id="KW-1185">Reference proteome</keyword>
<organism evidence="2 3">
    <name type="scientific">Coemansia aciculifera</name>
    <dbReference type="NCBI Taxonomy" id="417176"/>
    <lineage>
        <taxon>Eukaryota</taxon>
        <taxon>Fungi</taxon>
        <taxon>Fungi incertae sedis</taxon>
        <taxon>Zoopagomycota</taxon>
        <taxon>Kickxellomycotina</taxon>
        <taxon>Kickxellomycetes</taxon>
        <taxon>Kickxellales</taxon>
        <taxon>Kickxellaceae</taxon>
        <taxon>Coemansia</taxon>
    </lineage>
</organism>
<reference evidence="2" key="1">
    <citation type="submission" date="2022-07" db="EMBL/GenBank/DDBJ databases">
        <title>Phylogenomic reconstructions and comparative analyses of Kickxellomycotina fungi.</title>
        <authorList>
            <person name="Reynolds N.K."/>
            <person name="Stajich J.E."/>
            <person name="Barry K."/>
            <person name="Grigoriev I.V."/>
            <person name="Crous P."/>
            <person name="Smith M.E."/>
        </authorList>
    </citation>
    <scope>NUCLEOTIDE SEQUENCE</scope>
    <source>
        <strain evidence="2">RSA 476</strain>
    </source>
</reference>
<dbReference type="GO" id="GO:0005789">
    <property type="term" value="C:endoplasmic reticulum membrane"/>
    <property type="evidence" value="ECO:0007669"/>
    <property type="project" value="TreeGrafter"/>
</dbReference>
<dbReference type="PANTHER" id="PTHR23319">
    <property type="entry name" value="GRAM DOMAIN CONTAINING 1B, ISOFORM E"/>
    <property type="match status" value="1"/>
</dbReference>
<dbReference type="PANTHER" id="PTHR23319:SF4">
    <property type="entry name" value="GRAM DOMAIN CONTAINING 1B, ISOFORM E"/>
    <property type="match status" value="1"/>
</dbReference>
<dbReference type="GO" id="GO:0120015">
    <property type="term" value="F:sterol transfer activity"/>
    <property type="evidence" value="ECO:0007669"/>
    <property type="project" value="TreeGrafter"/>
</dbReference>
<keyword evidence="1" id="KW-0812">Transmembrane</keyword>